<dbReference type="InterPro" id="IPR052917">
    <property type="entry name" value="Stress-Dev_Protein"/>
</dbReference>
<comment type="caution">
    <text evidence="2">The sequence shown here is derived from an EMBL/GenBank/DDBJ whole genome shotgun (WGS) entry which is preliminary data.</text>
</comment>
<dbReference type="Gene3D" id="2.30.110.10">
    <property type="entry name" value="Electron Transport, Fmn-binding Protein, Chain A"/>
    <property type="match status" value="1"/>
</dbReference>
<dbReference type="SUPFAM" id="SSF50475">
    <property type="entry name" value="FMN-binding split barrel"/>
    <property type="match status" value="1"/>
</dbReference>
<dbReference type="OrthoDB" id="1432662at2"/>
<gene>
    <name evidence="2" type="ORF">EDC25_10494</name>
</gene>
<dbReference type="InterPro" id="IPR038725">
    <property type="entry name" value="YdaG_split_barrel_FMN-bd"/>
</dbReference>
<dbReference type="AlphaFoldDB" id="A0A4S3KWA4"/>
<dbReference type="PANTHER" id="PTHR34818">
    <property type="entry name" value="PROTEIN BLI-3"/>
    <property type="match status" value="1"/>
</dbReference>
<organism evidence="2 3">
    <name type="scientific">Pseudofulvimonas gallinarii</name>
    <dbReference type="NCBI Taxonomy" id="634155"/>
    <lineage>
        <taxon>Bacteria</taxon>
        <taxon>Pseudomonadati</taxon>
        <taxon>Pseudomonadota</taxon>
        <taxon>Gammaproteobacteria</taxon>
        <taxon>Lysobacterales</taxon>
        <taxon>Rhodanobacteraceae</taxon>
        <taxon>Pseudofulvimonas</taxon>
    </lineage>
</organism>
<dbReference type="EMBL" id="SMAF01000004">
    <property type="protein sequence ID" value="TCT00104.1"/>
    <property type="molecule type" value="Genomic_DNA"/>
</dbReference>
<proteinExistence type="predicted"/>
<evidence type="ECO:0000259" key="1">
    <source>
        <dbReference type="Pfam" id="PF16242"/>
    </source>
</evidence>
<feature type="domain" description="General stress protein FMN-binding split barrel" evidence="1">
    <location>
        <begin position="11"/>
        <end position="152"/>
    </location>
</feature>
<name>A0A4S3KWA4_9GAMM</name>
<evidence type="ECO:0000313" key="2">
    <source>
        <dbReference type="EMBL" id="TCT00104.1"/>
    </source>
</evidence>
<keyword evidence="3" id="KW-1185">Reference proteome</keyword>
<dbReference type="Pfam" id="PF16242">
    <property type="entry name" value="Pyrid_ox_like"/>
    <property type="match status" value="1"/>
</dbReference>
<dbReference type="PANTHER" id="PTHR34818:SF1">
    <property type="entry name" value="PROTEIN BLI-3"/>
    <property type="match status" value="1"/>
</dbReference>
<sequence length="172" mass="18624">MQNDTRNANAEVQTLAELIEDIEVAMLVSRAPDGSLVSRPLATLQADPDGALWFFTHASSGKVDDIAGDPRINLSYARPGKHLYVSVTGRAEVIRDRAKIDDLWSTQSKIFFPGGKDDPDLALLRVEVDSAEYWRSTGGLVGQALKLVRAIAGDGPQDLGENRTLDVRAAHG</sequence>
<reference evidence="2 3" key="1">
    <citation type="submission" date="2019-03" db="EMBL/GenBank/DDBJ databases">
        <title>Genomic Encyclopedia of Type Strains, Phase IV (KMG-IV): sequencing the most valuable type-strain genomes for metagenomic binning, comparative biology and taxonomic classification.</title>
        <authorList>
            <person name="Goeker M."/>
        </authorList>
    </citation>
    <scope>NUCLEOTIDE SEQUENCE [LARGE SCALE GENOMIC DNA]</scope>
    <source>
        <strain evidence="2 3">DSM 21944</strain>
    </source>
</reference>
<protein>
    <submittedName>
        <fullName evidence="2">General stress protein 26</fullName>
    </submittedName>
</protein>
<evidence type="ECO:0000313" key="3">
    <source>
        <dbReference type="Proteomes" id="UP000294599"/>
    </source>
</evidence>
<dbReference type="Proteomes" id="UP000294599">
    <property type="component" value="Unassembled WGS sequence"/>
</dbReference>
<dbReference type="InterPro" id="IPR012349">
    <property type="entry name" value="Split_barrel_FMN-bd"/>
</dbReference>
<accession>A0A4S3KWA4</accession>
<dbReference type="RefSeq" id="WP_123523150.1">
    <property type="nucleotide sequence ID" value="NZ_JBHLWF010000088.1"/>
</dbReference>